<proteinExistence type="predicted"/>
<accession>A0A2N9F714</accession>
<evidence type="ECO:0000313" key="2">
    <source>
        <dbReference type="EMBL" id="SPC82574.1"/>
    </source>
</evidence>
<organism evidence="2">
    <name type="scientific">Fagus sylvatica</name>
    <name type="common">Beechnut</name>
    <dbReference type="NCBI Taxonomy" id="28930"/>
    <lineage>
        <taxon>Eukaryota</taxon>
        <taxon>Viridiplantae</taxon>
        <taxon>Streptophyta</taxon>
        <taxon>Embryophyta</taxon>
        <taxon>Tracheophyta</taxon>
        <taxon>Spermatophyta</taxon>
        <taxon>Magnoliopsida</taxon>
        <taxon>eudicotyledons</taxon>
        <taxon>Gunneridae</taxon>
        <taxon>Pentapetalae</taxon>
        <taxon>rosids</taxon>
        <taxon>fabids</taxon>
        <taxon>Fagales</taxon>
        <taxon>Fagaceae</taxon>
        <taxon>Fagus</taxon>
    </lineage>
</organism>
<evidence type="ECO:0000256" key="1">
    <source>
        <dbReference type="SAM" id="MobiDB-lite"/>
    </source>
</evidence>
<evidence type="ECO:0008006" key="3">
    <source>
        <dbReference type="Google" id="ProtNLM"/>
    </source>
</evidence>
<gene>
    <name evidence="2" type="ORF">FSB_LOCUS10456</name>
</gene>
<dbReference type="AlphaFoldDB" id="A0A2N9F714"/>
<protein>
    <recommendedName>
        <fullName evidence="3">Retrotransposon gag domain-containing protein</fullName>
    </recommendedName>
</protein>
<feature type="region of interest" description="Disordered" evidence="1">
    <location>
        <begin position="1"/>
        <end position="76"/>
    </location>
</feature>
<dbReference type="EMBL" id="OIVN01000589">
    <property type="protein sequence ID" value="SPC82574.1"/>
    <property type="molecule type" value="Genomic_DNA"/>
</dbReference>
<feature type="compositionally biased region" description="Basic and acidic residues" evidence="1">
    <location>
        <begin position="66"/>
        <end position="76"/>
    </location>
</feature>
<name>A0A2N9F714_FAGSY</name>
<reference evidence="2" key="1">
    <citation type="submission" date="2018-02" db="EMBL/GenBank/DDBJ databases">
        <authorList>
            <person name="Cohen D.B."/>
            <person name="Kent A.D."/>
        </authorList>
    </citation>
    <scope>NUCLEOTIDE SEQUENCE</scope>
</reference>
<sequence length="162" mass="19239">MKANSANLQALVEERMPRPPEVVQPAAQPRQGEARSDHGSPRKWQGAHYRDPYWQKQDGPPWQQRRARDPRPMKLDFPRFKGADPIAWVYRALKYFHYYQTLEPEKVMHASYHLDEEALVWFQDYEHGIHNWHEFVRVVQIRFGPASYDDPMEVLIVTQIST</sequence>